<gene>
    <name evidence="1" type="ORF">HALLA_05540</name>
</gene>
<organism evidence="1 2">
    <name type="scientific">Halostagnicola larsenii XH-48</name>
    <dbReference type="NCBI Taxonomy" id="797299"/>
    <lineage>
        <taxon>Archaea</taxon>
        <taxon>Methanobacteriati</taxon>
        <taxon>Methanobacteriota</taxon>
        <taxon>Stenosarchaea group</taxon>
        <taxon>Halobacteria</taxon>
        <taxon>Halobacteriales</taxon>
        <taxon>Natrialbaceae</taxon>
        <taxon>Halostagnicola</taxon>
    </lineage>
</organism>
<reference evidence="1 2" key="1">
    <citation type="submission" date="2014-01" db="EMBL/GenBank/DDBJ databases">
        <authorList>
            <consortium name="DOE Joint Genome Institute"/>
            <person name="Anderson I."/>
            <person name="Huntemann M."/>
            <person name="Han J."/>
            <person name="Chen A."/>
            <person name="Kyrpides N."/>
            <person name="Mavromatis K."/>
            <person name="Markowitz V."/>
            <person name="Palaniappan K."/>
            <person name="Ivanova N."/>
            <person name="Schaumberg A."/>
            <person name="Pati A."/>
            <person name="Liolios K."/>
            <person name="Nordberg H.P."/>
            <person name="Cantor M.N."/>
            <person name="Hua S.X."/>
            <person name="Woyke T."/>
        </authorList>
    </citation>
    <scope>NUCLEOTIDE SEQUENCE [LARGE SCALE GENOMIC DNA]</scope>
    <source>
        <strain evidence="1 2">XH-48</strain>
    </source>
</reference>
<dbReference type="AlphaFoldDB" id="W0JIJ3"/>
<evidence type="ECO:0000313" key="2">
    <source>
        <dbReference type="Proteomes" id="UP000019024"/>
    </source>
</evidence>
<dbReference type="GeneID" id="25143968"/>
<dbReference type="RefSeq" id="WP_049951607.1">
    <property type="nucleotide sequence ID" value="NZ_CP007055.1"/>
</dbReference>
<dbReference type="KEGG" id="hlr:HALLA_05540"/>
<evidence type="ECO:0000313" key="1">
    <source>
        <dbReference type="EMBL" id="AHF98423.1"/>
    </source>
</evidence>
<dbReference type="InterPro" id="IPR057179">
    <property type="entry name" value="DUF7857"/>
</dbReference>
<dbReference type="eggNOG" id="arCOG06335">
    <property type="taxonomic scope" value="Archaea"/>
</dbReference>
<protein>
    <submittedName>
        <fullName evidence="1">Uncharacterized protein</fullName>
    </submittedName>
</protein>
<keyword evidence="2" id="KW-1185">Reference proteome</keyword>
<dbReference type="Proteomes" id="UP000019024">
    <property type="component" value="Chromosome"/>
</dbReference>
<dbReference type="STRING" id="797299.HALLA_05540"/>
<dbReference type="Pfam" id="PF25256">
    <property type="entry name" value="DUF7857"/>
    <property type="match status" value="1"/>
</dbReference>
<dbReference type="HOGENOM" id="CLU_154332_0_0_2"/>
<sequence length="119" mass="13466">MVDISTSTERRDDVTFVSATVTNDRTTPQYVRLESTLTPVWPPRRNGVVVPEWDGSRWRGRLEPDSRRGIGFASPATATDDPIRIIDARRDDGRADIDARTVRSRLERWTPSKRTGTGL</sequence>
<dbReference type="EMBL" id="CP007055">
    <property type="protein sequence ID" value="AHF98423.1"/>
    <property type="molecule type" value="Genomic_DNA"/>
</dbReference>
<name>W0JIJ3_9EURY</name>
<dbReference type="OrthoDB" id="193731at2157"/>
<proteinExistence type="predicted"/>
<accession>W0JIJ3</accession>